<dbReference type="Proteomes" id="UP000332933">
    <property type="component" value="Unassembled WGS sequence"/>
</dbReference>
<evidence type="ECO:0000313" key="3">
    <source>
        <dbReference type="EMBL" id="KAF0683911.1"/>
    </source>
</evidence>
<dbReference type="OrthoDB" id="79303at2759"/>
<sequence>MVQSFLSICAIWLASAASGFQLTPSIHDPTSHGSVWQPSLISLLTSTTTNVQPSALSTDEKTAIAIAFVKKQMELTHVPGLGLSVVYENKPVIVEGFGSNEVGSTTKPVTTNSVFQIGGYSMTFIAVAIAKLVDDGKVTWQDSIKQHLPWFELVDKYAEKHATLGDLASMNFVDVDDSDSMLEMNFDPYFTERTMVESLRLLNTTRAHHSYWLQSKFVQL</sequence>
<accession>A0A485LR93</accession>
<reference evidence="4 5" key="1">
    <citation type="submission" date="2019-03" db="EMBL/GenBank/DDBJ databases">
        <authorList>
            <person name="Gaulin E."/>
            <person name="Dumas B."/>
        </authorList>
    </citation>
    <scope>NUCLEOTIDE SEQUENCE [LARGE SCALE GENOMIC DNA]</scope>
    <source>
        <strain evidence="4">CBS 568.67</strain>
    </source>
</reference>
<evidence type="ECO:0000313" key="5">
    <source>
        <dbReference type="Proteomes" id="UP000332933"/>
    </source>
</evidence>
<name>A0A485LR93_9STRA</name>
<proteinExistence type="predicted"/>
<feature type="signal peptide" evidence="1">
    <location>
        <begin position="1"/>
        <end position="16"/>
    </location>
</feature>
<dbReference type="InterPro" id="IPR012338">
    <property type="entry name" value="Beta-lactam/transpept-like"/>
</dbReference>
<protein>
    <submittedName>
        <fullName evidence="4">Aste57867_24077 protein</fullName>
    </submittedName>
</protein>
<evidence type="ECO:0000256" key="1">
    <source>
        <dbReference type="SAM" id="SignalP"/>
    </source>
</evidence>
<dbReference type="SUPFAM" id="SSF56601">
    <property type="entry name" value="beta-lactamase/transpeptidase-like"/>
    <property type="match status" value="1"/>
</dbReference>
<gene>
    <name evidence="4" type="primary">Aste57867_24077</name>
    <name evidence="3" type="ORF">As57867_024004</name>
    <name evidence="4" type="ORF">ASTE57867_24077</name>
</gene>
<dbReference type="InterPro" id="IPR050491">
    <property type="entry name" value="AmpC-like"/>
</dbReference>
<feature type="domain" description="Beta-lactamase-related" evidence="2">
    <location>
        <begin position="67"/>
        <end position="170"/>
    </location>
</feature>
<feature type="chain" id="PRO_5033827698" evidence="1">
    <location>
        <begin position="17"/>
        <end position="220"/>
    </location>
</feature>
<keyword evidence="1" id="KW-0732">Signal</keyword>
<evidence type="ECO:0000313" key="4">
    <source>
        <dbReference type="EMBL" id="VFU00719.1"/>
    </source>
</evidence>
<keyword evidence="5" id="KW-1185">Reference proteome</keyword>
<dbReference type="Gene3D" id="3.40.710.10">
    <property type="entry name" value="DD-peptidase/beta-lactamase superfamily"/>
    <property type="match status" value="1"/>
</dbReference>
<dbReference type="EMBL" id="CAADRA010007367">
    <property type="protein sequence ID" value="VFU00719.1"/>
    <property type="molecule type" value="Genomic_DNA"/>
</dbReference>
<dbReference type="PANTHER" id="PTHR46825">
    <property type="entry name" value="D-ALANYL-D-ALANINE-CARBOXYPEPTIDASE/ENDOPEPTIDASE AMPH"/>
    <property type="match status" value="1"/>
</dbReference>
<dbReference type="PANTHER" id="PTHR46825:SF9">
    <property type="entry name" value="BETA-LACTAMASE-RELATED DOMAIN-CONTAINING PROTEIN"/>
    <property type="match status" value="1"/>
</dbReference>
<evidence type="ECO:0000259" key="2">
    <source>
        <dbReference type="Pfam" id="PF00144"/>
    </source>
</evidence>
<dbReference type="InterPro" id="IPR001466">
    <property type="entry name" value="Beta-lactam-related"/>
</dbReference>
<dbReference type="AlphaFoldDB" id="A0A485LR93"/>
<dbReference type="EMBL" id="VJMH01007341">
    <property type="protein sequence ID" value="KAF0683911.1"/>
    <property type="molecule type" value="Genomic_DNA"/>
</dbReference>
<organism evidence="4 5">
    <name type="scientific">Aphanomyces stellatus</name>
    <dbReference type="NCBI Taxonomy" id="120398"/>
    <lineage>
        <taxon>Eukaryota</taxon>
        <taxon>Sar</taxon>
        <taxon>Stramenopiles</taxon>
        <taxon>Oomycota</taxon>
        <taxon>Saprolegniomycetes</taxon>
        <taxon>Saprolegniales</taxon>
        <taxon>Verrucalvaceae</taxon>
        <taxon>Aphanomyces</taxon>
    </lineage>
</organism>
<reference evidence="3" key="2">
    <citation type="submission" date="2019-06" db="EMBL/GenBank/DDBJ databases">
        <title>Genomics analysis of Aphanomyces spp. identifies a new class of oomycete effector associated with host adaptation.</title>
        <authorList>
            <person name="Gaulin E."/>
        </authorList>
    </citation>
    <scope>NUCLEOTIDE SEQUENCE</scope>
    <source>
        <strain evidence="3">CBS 578.67</strain>
    </source>
</reference>
<dbReference type="Pfam" id="PF00144">
    <property type="entry name" value="Beta-lactamase"/>
    <property type="match status" value="1"/>
</dbReference>